<dbReference type="Proteomes" id="UP001190700">
    <property type="component" value="Unassembled WGS sequence"/>
</dbReference>
<reference evidence="2 3" key="1">
    <citation type="journal article" date="2015" name="Genome Biol. Evol.">
        <title>Comparative Genomics of a Bacterivorous Green Alga Reveals Evolutionary Causalities and Consequences of Phago-Mixotrophic Mode of Nutrition.</title>
        <authorList>
            <person name="Burns J.A."/>
            <person name="Paasch A."/>
            <person name="Narechania A."/>
            <person name="Kim E."/>
        </authorList>
    </citation>
    <scope>NUCLEOTIDE SEQUENCE [LARGE SCALE GENOMIC DNA]</scope>
    <source>
        <strain evidence="2 3">PLY_AMNH</strain>
    </source>
</reference>
<dbReference type="AlphaFoldDB" id="A0AAE0F863"/>
<protein>
    <submittedName>
        <fullName evidence="2">Uncharacterized protein</fullName>
    </submittedName>
</protein>
<keyword evidence="3" id="KW-1185">Reference proteome</keyword>
<comment type="caution">
    <text evidence="2">The sequence shown here is derived from an EMBL/GenBank/DDBJ whole genome shotgun (WGS) entry which is preliminary data.</text>
</comment>
<proteinExistence type="predicted"/>
<organism evidence="2 3">
    <name type="scientific">Cymbomonas tetramitiformis</name>
    <dbReference type="NCBI Taxonomy" id="36881"/>
    <lineage>
        <taxon>Eukaryota</taxon>
        <taxon>Viridiplantae</taxon>
        <taxon>Chlorophyta</taxon>
        <taxon>Pyramimonadophyceae</taxon>
        <taxon>Pyramimonadales</taxon>
        <taxon>Pyramimonadaceae</taxon>
        <taxon>Cymbomonas</taxon>
    </lineage>
</organism>
<name>A0AAE0F863_9CHLO</name>
<gene>
    <name evidence="2" type="ORF">CYMTET_35966</name>
</gene>
<accession>A0AAE0F863</accession>
<sequence>DVSGCPYGWNSGTPCPTPKDAQYLQYVYASFLRFAKVGAAEDVAVAEGGNVTMEVTLYDGTGNAVSGTATQLMFEVELEQEKWDFLVGSDPTTTPNGTLVTAAGPDSGGKFTVVARAKSGAEISAQEAAGVVFVLQTLDQSGATSSARQCAFQGSSVVGSVFSPFTSVDISSNRSGTTPPPGGSGGSPPPPAGSGDTPPPPADPAKSPPPPAGSGDTPHTAC</sequence>
<feature type="region of interest" description="Disordered" evidence="1">
    <location>
        <begin position="167"/>
        <end position="222"/>
    </location>
</feature>
<evidence type="ECO:0000313" key="2">
    <source>
        <dbReference type="EMBL" id="KAK3254833.1"/>
    </source>
</evidence>
<evidence type="ECO:0000313" key="3">
    <source>
        <dbReference type="Proteomes" id="UP001190700"/>
    </source>
</evidence>
<feature type="non-terminal residue" evidence="2">
    <location>
        <position position="1"/>
    </location>
</feature>
<feature type="compositionally biased region" description="Pro residues" evidence="1">
    <location>
        <begin position="178"/>
        <end position="212"/>
    </location>
</feature>
<dbReference type="EMBL" id="LGRX02023152">
    <property type="protein sequence ID" value="KAK3254833.1"/>
    <property type="molecule type" value="Genomic_DNA"/>
</dbReference>
<evidence type="ECO:0000256" key="1">
    <source>
        <dbReference type="SAM" id="MobiDB-lite"/>
    </source>
</evidence>